<keyword evidence="1" id="KW-1133">Transmembrane helix</keyword>
<organism evidence="2 3">
    <name type="scientific">Dissostichus mawsoni</name>
    <name type="common">Antarctic cod</name>
    <dbReference type="NCBI Taxonomy" id="36200"/>
    <lineage>
        <taxon>Eukaryota</taxon>
        <taxon>Metazoa</taxon>
        <taxon>Chordata</taxon>
        <taxon>Craniata</taxon>
        <taxon>Vertebrata</taxon>
        <taxon>Euteleostomi</taxon>
        <taxon>Actinopterygii</taxon>
        <taxon>Neopterygii</taxon>
        <taxon>Teleostei</taxon>
        <taxon>Neoteleostei</taxon>
        <taxon>Acanthomorphata</taxon>
        <taxon>Eupercaria</taxon>
        <taxon>Perciformes</taxon>
        <taxon>Notothenioidei</taxon>
        <taxon>Nototheniidae</taxon>
        <taxon>Dissostichus</taxon>
    </lineage>
</organism>
<protein>
    <submittedName>
        <fullName evidence="2">Uncharacterized protein</fullName>
    </submittedName>
</protein>
<keyword evidence="1" id="KW-0472">Membrane</keyword>
<feature type="transmembrane region" description="Helical" evidence="1">
    <location>
        <begin position="101"/>
        <end position="125"/>
    </location>
</feature>
<proteinExistence type="predicted"/>
<feature type="transmembrane region" description="Helical" evidence="1">
    <location>
        <begin position="71"/>
        <end position="94"/>
    </location>
</feature>
<gene>
    <name evidence="2" type="ORF">F7725_019761</name>
</gene>
<sequence length="160" mass="18852">MESKKASFVAYMSAILLHTELRSTVHLFQNRWLVFTHSWLFLLICDCEVVLTLGLRDADFFNNDRSDHFSLIVIIIIIIIMIHQVCLDVLWLLLERQQWNFFFHINVIFGRILNKFTLFLFIWGYTPEDDSVATSSSVCVAWLTPLLLEEPTRQQRSGWV</sequence>
<feature type="transmembrane region" description="Helical" evidence="1">
    <location>
        <begin position="32"/>
        <end position="51"/>
    </location>
</feature>
<keyword evidence="1" id="KW-0812">Transmembrane</keyword>
<keyword evidence="3" id="KW-1185">Reference proteome</keyword>
<comment type="caution">
    <text evidence="2">The sequence shown here is derived from an EMBL/GenBank/DDBJ whole genome shotgun (WGS) entry which is preliminary data.</text>
</comment>
<accession>A0A7J5YKM1</accession>
<evidence type="ECO:0000256" key="1">
    <source>
        <dbReference type="SAM" id="Phobius"/>
    </source>
</evidence>
<name>A0A7J5YKM1_DISMA</name>
<dbReference type="Proteomes" id="UP000518266">
    <property type="component" value="Unassembled WGS sequence"/>
</dbReference>
<evidence type="ECO:0000313" key="3">
    <source>
        <dbReference type="Proteomes" id="UP000518266"/>
    </source>
</evidence>
<dbReference type="AlphaFoldDB" id="A0A7J5YKM1"/>
<dbReference type="EMBL" id="JAAKFY010000011">
    <property type="protein sequence ID" value="KAF3850042.1"/>
    <property type="molecule type" value="Genomic_DNA"/>
</dbReference>
<reference evidence="2 3" key="1">
    <citation type="submission" date="2020-03" db="EMBL/GenBank/DDBJ databases">
        <title>Dissostichus mawsoni Genome sequencing and assembly.</title>
        <authorList>
            <person name="Park H."/>
        </authorList>
    </citation>
    <scope>NUCLEOTIDE SEQUENCE [LARGE SCALE GENOMIC DNA]</scope>
    <source>
        <strain evidence="2">DM0001</strain>
        <tissue evidence="2">Muscle</tissue>
    </source>
</reference>
<evidence type="ECO:0000313" key="2">
    <source>
        <dbReference type="EMBL" id="KAF3850042.1"/>
    </source>
</evidence>